<gene>
    <name evidence="3" type="ORF">A2074_07385</name>
</gene>
<dbReference type="Pfam" id="PF01436">
    <property type="entry name" value="NHL"/>
    <property type="match status" value="1"/>
</dbReference>
<name>A0A1F2UQ38_9ACTN</name>
<comment type="caution">
    <text evidence="3">The sequence shown here is derived from an EMBL/GenBank/DDBJ whole genome shotgun (WGS) entry which is preliminary data.</text>
</comment>
<protein>
    <recommendedName>
        <fullName evidence="5">6-bladed beta-propeller</fullName>
    </recommendedName>
</protein>
<sequence>MVLVAILILTLAALVYFYMFILNDPNTKVKNEGMTHLYSIYGWGQRPDQLLRRPHGVATDGKGNIFVTMPSRGKVVVFDNDGNYLYSFGSKGMEEGSLRGPLGIAVDPARNRVYVADRARFKLVIFTTQGKFISETSLLSPVQPTIAKDRVYLTTFGPIAIYSLDGRLLDTWGSRSRQMGGFDYAHGICVDSRGNVYVSDTNNTRLVALNKKGDVLWVQGRPPKGVLDPKKGLNLPAGMTMDDKERLYIVDAFDFAVKVYNTKGKEVFTFGGQSGNLEGQFNMPDGITYLGDRKFAIADKFNDRVQVVRLTLPGEGGPFENFPWWMLLLIPLLMLLLGRKKFIANEDFMELVVNDQKLRLLTQVAKRVQVSQEVYDRFAEHVEEELKFTDVASVRKFKPEEMQKLMEEHNVEEKTASFLALAKKSFPERIALSRLTLAFEDAKVREVITGNGKKPPKMLTFEEFIEKYNIPEEEEAVAAQPG</sequence>
<evidence type="ECO:0000256" key="2">
    <source>
        <dbReference type="PROSITE-ProRule" id="PRU00504"/>
    </source>
</evidence>
<evidence type="ECO:0000256" key="1">
    <source>
        <dbReference type="ARBA" id="ARBA00022737"/>
    </source>
</evidence>
<evidence type="ECO:0008006" key="5">
    <source>
        <dbReference type="Google" id="ProtNLM"/>
    </source>
</evidence>
<dbReference type="SUPFAM" id="SSF101898">
    <property type="entry name" value="NHL repeat"/>
    <property type="match status" value="1"/>
</dbReference>
<dbReference type="InterPro" id="IPR050952">
    <property type="entry name" value="TRIM-NHL_E3_ligases"/>
</dbReference>
<evidence type="ECO:0000313" key="3">
    <source>
        <dbReference type="EMBL" id="OFW35064.1"/>
    </source>
</evidence>
<evidence type="ECO:0000313" key="4">
    <source>
        <dbReference type="Proteomes" id="UP000178086"/>
    </source>
</evidence>
<dbReference type="Pfam" id="PF17170">
    <property type="entry name" value="DUF5128"/>
    <property type="match status" value="1"/>
</dbReference>
<dbReference type="PANTHER" id="PTHR24104:SF25">
    <property type="entry name" value="PROTEIN LIN-41"/>
    <property type="match status" value="1"/>
</dbReference>
<dbReference type="PROSITE" id="PS51125">
    <property type="entry name" value="NHL"/>
    <property type="match status" value="2"/>
</dbReference>
<dbReference type="GO" id="GO:0008270">
    <property type="term" value="F:zinc ion binding"/>
    <property type="evidence" value="ECO:0007669"/>
    <property type="project" value="UniProtKB-KW"/>
</dbReference>
<dbReference type="InterPro" id="IPR001258">
    <property type="entry name" value="NHL_repeat"/>
</dbReference>
<feature type="repeat" description="NHL" evidence="2">
    <location>
        <begin position="85"/>
        <end position="129"/>
    </location>
</feature>
<proteinExistence type="predicted"/>
<dbReference type="Gene3D" id="2.120.10.30">
    <property type="entry name" value="TolB, C-terminal domain"/>
    <property type="match status" value="2"/>
</dbReference>
<keyword evidence="1" id="KW-0677">Repeat</keyword>
<dbReference type="EMBL" id="MELI01000024">
    <property type="protein sequence ID" value="OFW35064.1"/>
    <property type="molecule type" value="Genomic_DNA"/>
</dbReference>
<reference evidence="3 4" key="1">
    <citation type="journal article" date="2016" name="Nat. Commun.">
        <title>Thousands of microbial genomes shed light on interconnected biogeochemical processes in an aquifer system.</title>
        <authorList>
            <person name="Anantharaman K."/>
            <person name="Brown C.T."/>
            <person name="Hug L.A."/>
            <person name="Sharon I."/>
            <person name="Castelle C.J."/>
            <person name="Probst A.J."/>
            <person name="Thomas B.C."/>
            <person name="Singh A."/>
            <person name="Wilkins M.J."/>
            <person name="Karaoz U."/>
            <person name="Brodie E.L."/>
            <person name="Williams K.H."/>
            <person name="Hubbard S.S."/>
            <person name="Banfield J.F."/>
        </authorList>
    </citation>
    <scope>NUCLEOTIDE SEQUENCE [LARGE SCALE GENOMIC DNA]</scope>
</reference>
<organism evidence="3 4">
    <name type="scientific">Candidatus Aquicultor primus</name>
    <dbReference type="NCBI Taxonomy" id="1797195"/>
    <lineage>
        <taxon>Bacteria</taxon>
        <taxon>Bacillati</taxon>
        <taxon>Actinomycetota</taxon>
        <taxon>Candidatus Aquicultoria</taxon>
        <taxon>Candidatus Aquicultorales</taxon>
        <taxon>Candidatus Aquicultoraceae</taxon>
        <taxon>Candidatus Aquicultor</taxon>
    </lineage>
</organism>
<accession>A0A1F2UQ38</accession>
<dbReference type="AlphaFoldDB" id="A0A1F2UQ38"/>
<dbReference type="Proteomes" id="UP000178086">
    <property type="component" value="Unassembled WGS sequence"/>
</dbReference>
<feature type="repeat" description="NHL" evidence="2">
    <location>
        <begin position="173"/>
        <end position="212"/>
    </location>
</feature>
<dbReference type="PANTHER" id="PTHR24104">
    <property type="entry name" value="E3 UBIQUITIN-PROTEIN LIGASE NHLRC1-RELATED"/>
    <property type="match status" value="1"/>
</dbReference>
<dbReference type="InterPro" id="IPR011042">
    <property type="entry name" value="6-blade_b-propeller_TolB-like"/>
</dbReference>